<organism evidence="3 4">
    <name type="scientific">Purpureocillium lilacinum</name>
    <name type="common">Paecilomyces lilacinus</name>
    <dbReference type="NCBI Taxonomy" id="33203"/>
    <lineage>
        <taxon>Eukaryota</taxon>
        <taxon>Fungi</taxon>
        <taxon>Dikarya</taxon>
        <taxon>Ascomycota</taxon>
        <taxon>Pezizomycotina</taxon>
        <taxon>Sordariomycetes</taxon>
        <taxon>Hypocreomycetidae</taxon>
        <taxon>Hypocreales</taxon>
        <taxon>Ophiocordycipitaceae</taxon>
        <taxon>Purpureocillium</taxon>
    </lineage>
</organism>
<name>A0A2U3EJC1_PURLI</name>
<proteinExistence type="predicted"/>
<reference evidence="3" key="1">
    <citation type="submission" date="2015-05" db="EMBL/GenBank/DDBJ databases">
        <authorList>
            <person name="Wang D.B."/>
            <person name="Wang M."/>
        </authorList>
    </citation>
    <scope>NUCLEOTIDE SEQUENCE</scope>
    <source>
        <strain evidence="3">36-1</strain>
    </source>
</reference>
<accession>A0A2U3EJC1</accession>
<evidence type="ECO:0000313" key="3">
    <source>
        <dbReference type="EMBL" id="PWI74582.1"/>
    </source>
</evidence>
<reference evidence="3 4" key="2">
    <citation type="journal article" date="2016" name="Front. Microbiol.">
        <title>Genome and transcriptome sequences reveal the specific parasitism of the nematophagous Purpureocillium lilacinum 36-1.</title>
        <authorList>
            <person name="Xie J."/>
            <person name="Li S."/>
            <person name="Mo C."/>
            <person name="Xiao X."/>
            <person name="Peng D."/>
            <person name="Wang G."/>
            <person name="Xiao Y."/>
        </authorList>
    </citation>
    <scope>NUCLEOTIDE SEQUENCE [LARGE SCALE GENOMIC DNA]</scope>
    <source>
        <strain evidence="3 4">36-1</strain>
    </source>
</reference>
<keyword evidence="5" id="KW-1185">Reference proteome</keyword>
<sequence length="110" mass="12455">MRSTIFDLEQPPSAAWLAGWWRRATTSRPETHHTTNDARAEAIAGRSHHHHHHHHLAVGRGPSSTSLSRGSPSRAIFFSWRSNFYSATRYQNRLVRLVRVTSPPAPGEPE</sequence>
<gene>
    <name evidence="3" type="ORF">PCL_07896</name>
    <name evidence="2" type="ORF">Purlil1_4244</name>
</gene>
<protein>
    <submittedName>
        <fullName evidence="3">Uncharacterized protein</fullName>
    </submittedName>
</protein>
<feature type="compositionally biased region" description="Low complexity" evidence="1">
    <location>
        <begin position="59"/>
        <end position="70"/>
    </location>
</feature>
<dbReference type="Proteomes" id="UP000245956">
    <property type="component" value="Unassembled WGS sequence"/>
</dbReference>
<dbReference type="Proteomes" id="UP001287286">
    <property type="component" value="Unassembled WGS sequence"/>
</dbReference>
<evidence type="ECO:0000313" key="5">
    <source>
        <dbReference type="Proteomes" id="UP001287286"/>
    </source>
</evidence>
<dbReference type="EMBL" id="JAWRVI010000012">
    <property type="protein sequence ID" value="KAK4091230.1"/>
    <property type="molecule type" value="Genomic_DNA"/>
</dbReference>
<evidence type="ECO:0000313" key="4">
    <source>
        <dbReference type="Proteomes" id="UP000245956"/>
    </source>
</evidence>
<feature type="compositionally biased region" description="Basic residues" evidence="1">
    <location>
        <begin position="46"/>
        <end position="57"/>
    </location>
</feature>
<feature type="region of interest" description="Disordered" evidence="1">
    <location>
        <begin position="45"/>
        <end position="70"/>
    </location>
</feature>
<reference evidence="2" key="3">
    <citation type="submission" date="2023-11" db="EMBL/GenBank/DDBJ databases">
        <authorList>
            <person name="Beijen E."/>
            <person name="Ohm R.A."/>
        </authorList>
    </citation>
    <scope>NUCLEOTIDE SEQUENCE</scope>
    <source>
        <strain evidence="2">CBS 150709</strain>
    </source>
</reference>
<dbReference type="AlphaFoldDB" id="A0A2U3EJC1"/>
<evidence type="ECO:0000313" key="2">
    <source>
        <dbReference type="EMBL" id="KAK4091230.1"/>
    </source>
</evidence>
<reference evidence="2 5" key="4">
    <citation type="journal article" date="2024" name="Microbiol. Resour. Announc.">
        <title>Genome annotations for the ascomycete fungi Trichoderma harzianum, Trichoderma aggressivum, and Purpureocillium lilacinum.</title>
        <authorList>
            <person name="Beijen E.P.W."/>
            <person name="Ohm R.A."/>
        </authorList>
    </citation>
    <scope>NUCLEOTIDE SEQUENCE [LARGE SCALE GENOMIC DNA]</scope>
    <source>
        <strain evidence="2 5">CBS 150709</strain>
    </source>
</reference>
<dbReference type="EMBL" id="LCWV01000003">
    <property type="protein sequence ID" value="PWI74582.1"/>
    <property type="molecule type" value="Genomic_DNA"/>
</dbReference>
<evidence type="ECO:0000256" key="1">
    <source>
        <dbReference type="SAM" id="MobiDB-lite"/>
    </source>
</evidence>
<comment type="caution">
    <text evidence="3">The sequence shown here is derived from an EMBL/GenBank/DDBJ whole genome shotgun (WGS) entry which is preliminary data.</text>
</comment>